<reference evidence="2 3" key="1">
    <citation type="journal article" date="2019" name="Int. J. Syst. Evol. Microbiol.">
        <title>The Global Catalogue of Microorganisms (GCM) 10K type strain sequencing project: providing services to taxonomists for standard genome sequencing and annotation.</title>
        <authorList>
            <consortium name="The Broad Institute Genomics Platform"/>
            <consortium name="The Broad Institute Genome Sequencing Center for Infectious Disease"/>
            <person name="Wu L."/>
            <person name="Ma J."/>
        </authorList>
    </citation>
    <scope>NUCLEOTIDE SEQUENCE [LARGE SCALE GENOMIC DNA]</scope>
    <source>
        <strain evidence="2 3">DT72</strain>
    </source>
</reference>
<dbReference type="EMBL" id="JBHSZH010000005">
    <property type="protein sequence ID" value="MFC7080611.1"/>
    <property type="molecule type" value="Genomic_DNA"/>
</dbReference>
<dbReference type="RefSeq" id="WP_276281527.1">
    <property type="nucleotide sequence ID" value="NZ_CP119809.1"/>
</dbReference>
<name>A0ABD5WJB8_9EURY</name>
<dbReference type="AlphaFoldDB" id="A0ABD5WJB8"/>
<sequence>MLPTSLAAAGGAFAGSIVTGIISYYNNRVQQRRQDTRERAGFYIQRKVEILTELHEKLSECHAILSPYISHKKIENKRFDISITEEQIREVNNLTKELRKLAIKSQLYLTEEEKTAVQVGLMTLNYAIAEADEERQFEQKHLQQGAQEAVEQIDDDVELSNYYENIYTALNAIKSEVNEPIEAVRQPK</sequence>
<feature type="transmembrane region" description="Helical" evidence="1">
    <location>
        <begin position="6"/>
        <end position="25"/>
    </location>
</feature>
<keyword evidence="3" id="KW-1185">Reference proteome</keyword>
<evidence type="ECO:0000313" key="2">
    <source>
        <dbReference type="EMBL" id="MFC7080611.1"/>
    </source>
</evidence>
<protein>
    <submittedName>
        <fullName evidence="2">Uncharacterized protein</fullName>
    </submittedName>
</protein>
<dbReference type="GeneID" id="79302737"/>
<evidence type="ECO:0000313" key="3">
    <source>
        <dbReference type="Proteomes" id="UP001596407"/>
    </source>
</evidence>
<dbReference type="Proteomes" id="UP001596407">
    <property type="component" value="Unassembled WGS sequence"/>
</dbReference>
<accession>A0ABD5WJB8</accession>
<organism evidence="2 3">
    <name type="scientific">Halorussus caseinilyticus</name>
    <dbReference type="NCBI Taxonomy" id="3034025"/>
    <lineage>
        <taxon>Archaea</taxon>
        <taxon>Methanobacteriati</taxon>
        <taxon>Methanobacteriota</taxon>
        <taxon>Stenosarchaea group</taxon>
        <taxon>Halobacteria</taxon>
        <taxon>Halobacteriales</taxon>
        <taxon>Haladaptataceae</taxon>
        <taxon>Halorussus</taxon>
    </lineage>
</organism>
<comment type="caution">
    <text evidence="2">The sequence shown here is derived from an EMBL/GenBank/DDBJ whole genome shotgun (WGS) entry which is preliminary data.</text>
</comment>
<keyword evidence="1" id="KW-0472">Membrane</keyword>
<proteinExistence type="predicted"/>
<gene>
    <name evidence="2" type="ORF">ACFQJ6_11280</name>
</gene>
<keyword evidence="1" id="KW-0812">Transmembrane</keyword>
<keyword evidence="1" id="KW-1133">Transmembrane helix</keyword>
<evidence type="ECO:0000256" key="1">
    <source>
        <dbReference type="SAM" id="Phobius"/>
    </source>
</evidence>